<dbReference type="InterPro" id="IPR036097">
    <property type="entry name" value="HisK_dim/P_sf"/>
</dbReference>
<proteinExistence type="predicted"/>
<reference evidence="7 8" key="1">
    <citation type="submission" date="2015-01" db="EMBL/GenBank/DDBJ databases">
        <title>Vibrio sp. C94 JCM 19241 whole genome shotgun sequence.</title>
        <authorList>
            <person name="Sawabe T."/>
            <person name="Meirelles P."/>
            <person name="Feng G."/>
            <person name="Sayaka M."/>
            <person name="Hattori M."/>
            <person name="Ohkuma M."/>
        </authorList>
    </citation>
    <scope>NUCLEOTIDE SEQUENCE [LARGE SCALE GENOMIC DNA]</scope>
    <source>
        <strain evidence="8">JCM 19241</strain>
    </source>
</reference>
<dbReference type="Pfam" id="PF02518">
    <property type="entry name" value="HATPase_c"/>
    <property type="match status" value="1"/>
</dbReference>
<dbReference type="AlphaFoldDB" id="A0A0B8QEY5"/>
<dbReference type="InterPro" id="IPR000014">
    <property type="entry name" value="PAS"/>
</dbReference>
<dbReference type="InterPro" id="IPR003661">
    <property type="entry name" value="HisK_dim/P_dom"/>
</dbReference>
<dbReference type="CDD" id="cd00075">
    <property type="entry name" value="HATPase"/>
    <property type="match status" value="1"/>
</dbReference>
<evidence type="ECO:0000256" key="1">
    <source>
        <dbReference type="ARBA" id="ARBA00000085"/>
    </source>
</evidence>
<dbReference type="InterPro" id="IPR052162">
    <property type="entry name" value="Sensor_kinase/Photoreceptor"/>
</dbReference>
<evidence type="ECO:0000313" key="7">
    <source>
        <dbReference type="EMBL" id="GAM78210.1"/>
    </source>
</evidence>
<keyword evidence="5 7" id="KW-0418">Kinase</keyword>
<dbReference type="InterPro" id="IPR035965">
    <property type="entry name" value="PAS-like_dom_sf"/>
</dbReference>
<dbReference type="PROSITE" id="PS50109">
    <property type="entry name" value="HIS_KIN"/>
    <property type="match status" value="1"/>
</dbReference>
<dbReference type="InterPro" id="IPR036890">
    <property type="entry name" value="HATPase_C_sf"/>
</dbReference>
<dbReference type="EMBL" id="BBSC01000012">
    <property type="protein sequence ID" value="GAM78210.1"/>
    <property type="molecule type" value="Genomic_DNA"/>
</dbReference>
<dbReference type="STRING" id="1481914.JCM19241_4915"/>
<evidence type="ECO:0000313" key="8">
    <source>
        <dbReference type="Proteomes" id="UP000031666"/>
    </source>
</evidence>
<dbReference type="Gene3D" id="1.10.287.130">
    <property type="match status" value="1"/>
</dbReference>
<name>A0A0B8QEY5_9VIBR</name>
<dbReference type="PANTHER" id="PTHR43304">
    <property type="entry name" value="PHYTOCHROME-LIKE PROTEIN CPH1"/>
    <property type="match status" value="1"/>
</dbReference>
<dbReference type="SUPFAM" id="SSF47384">
    <property type="entry name" value="Homodimeric domain of signal transducing histidine kinase"/>
    <property type="match status" value="1"/>
</dbReference>
<dbReference type="InterPro" id="IPR005467">
    <property type="entry name" value="His_kinase_dom"/>
</dbReference>
<keyword evidence="3" id="KW-0597">Phosphoprotein</keyword>
<dbReference type="InterPro" id="IPR004358">
    <property type="entry name" value="Sig_transdc_His_kin-like_C"/>
</dbReference>
<evidence type="ECO:0000256" key="4">
    <source>
        <dbReference type="ARBA" id="ARBA00022679"/>
    </source>
</evidence>
<dbReference type="SUPFAM" id="SSF55785">
    <property type="entry name" value="PYP-like sensor domain (PAS domain)"/>
    <property type="match status" value="1"/>
</dbReference>
<dbReference type="SMART" id="SM00388">
    <property type="entry name" value="HisKA"/>
    <property type="match status" value="1"/>
</dbReference>
<keyword evidence="4" id="KW-0808">Transferase</keyword>
<organism evidence="7 8">
    <name type="scientific">Vibrio ishigakensis</name>
    <dbReference type="NCBI Taxonomy" id="1481914"/>
    <lineage>
        <taxon>Bacteria</taxon>
        <taxon>Pseudomonadati</taxon>
        <taxon>Pseudomonadota</taxon>
        <taxon>Gammaproteobacteria</taxon>
        <taxon>Vibrionales</taxon>
        <taxon>Vibrionaceae</taxon>
        <taxon>Vibrio</taxon>
    </lineage>
</organism>
<evidence type="ECO:0000256" key="5">
    <source>
        <dbReference type="ARBA" id="ARBA00022777"/>
    </source>
</evidence>
<comment type="caution">
    <text evidence="7">The sequence shown here is derived from an EMBL/GenBank/DDBJ whole genome shotgun (WGS) entry which is preliminary data.</text>
</comment>
<dbReference type="SUPFAM" id="SSF55874">
    <property type="entry name" value="ATPase domain of HSP90 chaperone/DNA topoisomerase II/histidine kinase"/>
    <property type="match status" value="1"/>
</dbReference>
<dbReference type="Gene3D" id="3.30.450.20">
    <property type="entry name" value="PAS domain"/>
    <property type="match status" value="2"/>
</dbReference>
<dbReference type="SMART" id="SM00387">
    <property type="entry name" value="HATPase_c"/>
    <property type="match status" value="1"/>
</dbReference>
<protein>
    <recommendedName>
        <fullName evidence="2">histidine kinase</fullName>
        <ecNumber evidence="2">2.7.13.3</ecNumber>
    </recommendedName>
</protein>
<reference evidence="7 8" key="2">
    <citation type="submission" date="2015-01" db="EMBL/GenBank/DDBJ databases">
        <authorList>
            <consortium name="NBRP consortium"/>
            <person name="Sawabe T."/>
            <person name="Meirelles P."/>
            <person name="Feng G."/>
            <person name="Sayaka M."/>
            <person name="Hattori M."/>
            <person name="Ohkuma M."/>
        </authorList>
    </citation>
    <scope>NUCLEOTIDE SEQUENCE [LARGE SCALE GENOMIC DNA]</scope>
    <source>
        <strain evidence="8">JCM 19241</strain>
    </source>
</reference>
<feature type="domain" description="Histidine kinase" evidence="6">
    <location>
        <begin position="259"/>
        <end position="473"/>
    </location>
</feature>
<evidence type="ECO:0000256" key="3">
    <source>
        <dbReference type="ARBA" id="ARBA00022553"/>
    </source>
</evidence>
<dbReference type="PRINTS" id="PR00344">
    <property type="entry name" value="BCTRLSENSOR"/>
</dbReference>
<dbReference type="Pfam" id="PF00512">
    <property type="entry name" value="HisKA"/>
    <property type="match status" value="1"/>
</dbReference>
<dbReference type="PANTHER" id="PTHR43304:SF1">
    <property type="entry name" value="PAC DOMAIN-CONTAINING PROTEIN"/>
    <property type="match status" value="1"/>
</dbReference>
<dbReference type="InterPro" id="IPR003594">
    <property type="entry name" value="HATPase_dom"/>
</dbReference>
<sequence>MGFCDHKLSIKESNSKLRSIFELNHEYINKENWLSLFTEATRRKIKQGFQSLSEGTIGQYSDKLSLVTWKGTPKTISISVTLNTSLLHEDQHFILFIEDITKETLNIKEKERTLEKLRNAESIAKVGNWSYRISDKTIEWSKELWRIFGREKTELTYELFVTWIRPDYQEFHNHMVGQMLRMKPGDRFPKFTYPIVTASGEEKWVQVFLEGKFDIGDQLTELFGVVMDISDNYNRTIAIQKLNTELTRSNAELERFAYVASHDLKAPLRAIKNLSSWIEEDIEEIASDDTKNHLSLLGSRIERMEGMLEGLLQYARVSTRSFETTTLNLEKELDDIWSLLGADNRINFIKRLDVDQVSVPNTPFLLVLNNLISNSIKHGDNELTKIEVSAAIDEENNYYHIEVSDDGPGIPTRFHDKVFELFQSLKPKDEIEGSGLGLSMVQRVVEQYKGSVELDSNPDIARGTTVRFSWPCS</sequence>
<dbReference type="CDD" id="cd00082">
    <property type="entry name" value="HisKA"/>
    <property type="match status" value="1"/>
</dbReference>
<dbReference type="Gene3D" id="3.30.565.10">
    <property type="entry name" value="Histidine kinase-like ATPase, C-terminal domain"/>
    <property type="match status" value="1"/>
</dbReference>
<dbReference type="Proteomes" id="UP000031666">
    <property type="component" value="Unassembled WGS sequence"/>
</dbReference>
<accession>A0A0B8QEY5</accession>
<gene>
    <name evidence="7" type="ORF">JCM19241_4915</name>
</gene>
<dbReference type="NCBIfam" id="TIGR00229">
    <property type="entry name" value="sensory_box"/>
    <property type="match status" value="1"/>
</dbReference>
<dbReference type="EC" id="2.7.13.3" evidence="2"/>
<comment type="catalytic activity">
    <reaction evidence="1">
        <text>ATP + protein L-histidine = ADP + protein N-phospho-L-histidine.</text>
        <dbReference type="EC" id="2.7.13.3"/>
    </reaction>
</comment>
<evidence type="ECO:0000256" key="2">
    <source>
        <dbReference type="ARBA" id="ARBA00012438"/>
    </source>
</evidence>
<dbReference type="GO" id="GO:0000155">
    <property type="term" value="F:phosphorelay sensor kinase activity"/>
    <property type="evidence" value="ECO:0007669"/>
    <property type="project" value="InterPro"/>
</dbReference>
<evidence type="ECO:0000259" key="6">
    <source>
        <dbReference type="PROSITE" id="PS50109"/>
    </source>
</evidence>